<accession>A0A9Q3DK59</accession>
<protein>
    <submittedName>
        <fullName evidence="2">Uncharacterized protein</fullName>
    </submittedName>
</protein>
<feature type="compositionally biased region" description="Polar residues" evidence="1">
    <location>
        <begin position="47"/>
        <end position="61"/>
    </location>
</feature>
<dbReference type="AlphaFoldDB" id="A0A9Q3DK59"/>
<dbReference type="EMBL" id="AVOT02017191">
    <property type="protein sequence ID" value="MBW0503133.1"/>
    <property type="molecule type" value="Genomic_DNA"/>
</dbReference>
<reference evidence="2" key="1">
    <citation type="submission" date="2021-03" db="EMBL/GenBank/DDBJ databases">
        <title>Draft genome sequence of rust myrtle Austropuccinia psidii MF-1, a brazilian biotype.</title>
        <authorList>
            <person name="Quecine M.C."/>
            <person name="Pachon D.M.R."/>
            <person name="Bonatelli M.L."/>
            <person name="Correr F.H."/>
            <person name="Franceschini L.M."/>
            <person name="Leite T.F."/>
            <person name="Margarido G.R.A."/>
            <person name="Almeida C.A."/>
            <person name="Ferrarezi J.A."/>
            <person name="Labate C.A."/>
        </authorList>
    </citation>
    <scope>NUCLEOTIDE SEQUENCE</scope>
    <source>
        <strain evidence="2">MF-1</strain>
    </source>
</reference>
<keyword evidence="3" id="KW-1185">Reference proteome</keyword>
<feature type="region of interest" description="Disordered" evidence="1">
    <location>
        <begin position="1"/>
        <end position="74"/>
    </location>
</feature>
<comment type="caution">
    <text evidence="2">The sequence shown here is derived from an EMBL/GenBank/DDBJ whole genome shotgun (WGS) entry which is preliminary data.</text>
</comment>
<organism evidence="2 3">
    <name type="scientific">Austropuccinia psidii MF-1</name>
    <dbReference type="NCBI Taxonomy" id="1389203"/>
    <lineage>
        <taxon>Eukaryota</taxon>
        <taxon>Fungi</taxon>
        <taxon>Dikarya</taxon>
        <taxon>Basidiomycota</taxon>
        <taxon>Pucciniomycotina</taxon>
        <taxon>Pucciniomycetes</taxon>
        <taxon>Pucciniales</taxon>
        <taxon>Sphaerophragmiaceae</taxon>
        <taxon>Austropuccinia</taxon>
    </lineage>
</organism>
<proteinExistence type="predicted"/>
<name>A0A9Q3DK59_9BASI</name>
<evidence type="ECO:0000313" key="3">
    <source>
        <dbReference type="Proteomes" id="UP000765509"/>
    </source>
</evidence>
<evidence type="ECO:0000313" key="2">
    <source>
        <dbReference type="EMBL" id="MBW0503133.1"/>
    </source>
</evidence>
<dbReference type="Proteomes" id="UP000765509">
    <property type="component" value="Unassembled WGS sequence"/>
</dbReference>
<sequence length="103" mass="11564">MKELGKAESEGESSSYLENDEEFQKKRLELHKAMEKSANQHARKTKSSQFSPETTGDSTIESMFRPQKPSPSLTLKQFATSTPASFPRATTFAKRVHITTPTQ</sequence>
<gene>
    <name evidence="2" type="ORF">O181_042848</name>
</gene>
<evidence type="ECO:0000256" key="1">
    <source>
        <dbReference type="SAM" id="MobiDB-lite"/>
    </source>
</evidence>
<feature type="compositionally biased region" description="Basic and acidic residues" evidence="1">
    <location>
        <begin position="22"/>
        <end position="35"/>
    </location>
</feature>